<comment type="caution">
    <text evidence="2">The sequence shown here is derived from an EMBL/GenBank/DDBJ whole genome shotgun (WGS) entry which is preliminary data.</text>
</comment>
<dbReference type="AlphaFoldDB" id="A0A8J6NWX7"/>
<reference evidence="2 3" key="1">
    <citation type="submission" date="2020-08" db="EMBL/GenBank/DDBJ databases">
        <title>Bridging the membrane lipid divide: bacteria of the FCB group superphylum have the potential to synthesize archaeal ether lipids.</title>
        <authorList>
            <person name="Villanueva L."/>
            <person name="Von Meijenfeldt F.A.B."/>
            <person name="Westbye A.B."/>
            <person name="Yadav S."/>
            <person name="Hopmans E.C."/>
            <person name="Dutilh B.E."/>
            <person name="Sinninghe Damste J.S."/>
        </authorList>
    </citation>
    <scope>NUCLEOTIDE SEQUENCE [LARGE SCALE GENOMIC DNA]</scope>
    <source>
        <strain evidence="2">NIOZ-UU30</strain>
    </source>
</reference>
<name>A0A8J6NWX7_9BACT</name>
<sequence length="85" mass="9716">MVLILTVVFTVTALYNHYAFRYSKQAIILLDKVSVRSGLAEDSTELFLLHAGTKVKIDKENKDFYRIYFSDGKIGWLKKSEVGVI</sequence>
<evidence type="ECO:0000313" key="2">
    <source>
        <dbReference type="EMBL" id="MBC8363004.1"/>
    </source>
</evidence>
<accession>A0A8J6NWX7</accession>
<protein>
    <submittedName>
        <fullName evidence="2">SH3 domain-containing protein</fullName>
    </submittedName>
</protein>
<organism evidence="2 3">
    <name type="scientific">Candidatus Desulfatibia profunda</name>
    <dbReference type="NCBI Taxonomy" id="2841695"/>
    <lineage>
        <taxon>Bacteria</taxon>
        <taxon>Pseudomonadati</taxon>
        <taxon>Thermodesulfobacteriota</taxon>
        <taxon>Desulfobacteria</taxon>
        <taxon>Desulfobacterales</taxon>
        <taxon>Desulfobacterales incertae sedis</taxon>
        <taxon>Candidatus Desulfatibia</taxon>
    </lineage>
</organism>
<feature type="domain" description="SH3b" evidence="1">
    <location>
        <begin position="33"/>
        <end position="81"/>
    </location>
</feature>
<evidence type="ECO:0000313" key="3">
    <source>
        <dbReference type="Proteomes" id="UP000603434"/>
    </source>
</evidence>
<proteinExistence type="predicted"/>
<dbReference type="InterPro" id="IPR003646">
    <property type="entry name" value="SH3-like_bac-type"/>
</dbReference>
<dbReference type="Pfam" id="PF08239">
    <property type="entry name" value="SH3_3"/>
    <property type="match status" value="1"/>
</dbReference>
<dbReference type="EMBL" id="JACNJH010000244">
    <property type="protein sequence ID" value="MBC8363004.1"/>
    <property type="molecule type" value="Genomic_DNA"/>
</dbReference>
<dbReference type="Proteomes" id="UP000603434">
    <property type="component" value="Unassembled WGS sequence"/>
</dbReference>
<dbReference type="Gene3D" id="2.30.30.40">
    <property type="entry name" value="SH3 Domains"/>
    <property type="match status" value="1"/>
</dbReference>
<evidence type="ECO:0000259" key="1">
    <source>
        <dbReference type="Pfam" id="PF08239"/>
    </source>
</evidence>
<gene>
    <name evidence="2" type="ORF">H8E23_16590</name>
</gene>